<dbReference type="Proteomes" id="UP000265520">
    <property type="component" value="Unassembled WGS sequence"/>
</dbReference>
<dbReference type="AlphaFoldDB" id="A0A392SHY9"/>
<protein>
    <submittedName>
        <fullName evidence="2">Uncharacterized protein</fullName>
    </submittedName>
</protein>
<comment type="caution">
    <text evidence="2">The sequence shown here is derived from an EMBL/GenBank/DDBJ whole genome shotgun (WGS) entry which is preliminary data.</text>
</comment>
<evidence type="ECO:0000313" key="2">
    <source>
        <dbReference type="EMBL" id="MCI48057.1"/>
    </source>
</evidence>
<reference evidence="2 3" key="1">
    <citation type="journal article" date="2018" name="Front. Plant Sci.">
        <title>Red Clover (Trifolium pratense) and Zigzag Clover (T. medium) - A Picture of Genomic Similarities and Differences.</title>
        <authorList>
            <person name="Dluhosova J."/>
            <person name="Istvanek J."/>
            <person name="Nedelnik J."/>
            <person name="Repkova J."/>
        </authorList>
    </citation>
    <scope>NUCLEOTIDE SEQUENCE [LARGE SCALE GENOMIC DNA]</scope>
    <source>
        <strain evidence="3">cv. 10/8</strain>
        <tissue evidence="2">Leaf</tissue>
    </source>
</reference>
<organism evidence="2 3">
    <name type="scientific">Trifolium medium</name>
    <dbReference type="NCBI Taxonomy" id="97028"/>
    <lineage>
        <taxon>Eukaryota</taxon>
        <taxon>Viridiplantae</taxon>
        <taxon>Streptophyta</taxon>
        <taxon>Embryophyta</taxon>
        <taxon>Tracheophyta</taxon>
        <taxon>Spermatophyta</taxon>
        <taxon>Magnoliopsida</taxon>
        <taxon>eudicotyledons</taxon>
        <taxon>Gunneridae</taxon>
        <taxon>Pentapetalae</taxon>
        <taxon>rosids</taxon>
        <taxon>fabids</taxon>
        <taxon>Fabales</taxon>
        <taxon>Fabaceae</taxon>
        <taxon>Papilionoideae</taxon>
        <taxon>50 kb inversion clade</taxon>
        <taxon>NPAAA clade</taxon>
        <taxon>Hologalegina</taxon>
        <taxon>IRL clade</taxon>
        <taxon>Trifolieae</taxon>
        <taxon>Trifolium</taxon>
    </lineage>
</organism>
<feature type="non-terminal residue" evidence="2">
    <location>
        <position position="104"/>
    </location>
</feature>
<accession>A0A392SHY9</accession>
<name>A0A392SHY9_9FABA</name>
<proteinExistence type="predicted"/>
<keyword evidence="3" id="KW-1185">Reference proteome</keyword>
<feature type="region of interest" description="Disordered" evidence="1">
    <location>
        <begin position="53"/>
        <end position="73"/>
    </location>
</feature>
<sequence length="104" mass="11022">MRLMKDEGVIITGDDIAKVSPRKRKIIVKVKQEVAAEEDNIATETVAAGTIGASEAKTGDKGKKSAASASVDNPVFEKPEGNVVKKKRTLKGRAAKITIVSDSE</sequence>
<evidence type="ECO:0000256" key="1">
    <source>
        <dbReference type="SAM" id="MobiDB-lite"/>
    </source>
</evidence>
<dbReference type="EMBL" id="LXQA010380899">
    <property type="protein sequence ID" value="MCI48057.1"/>
    <property type="molecule type" value="Genomic_DNA"/>
</dbReference>
<evidence type="ECO:0000313" key="3">
    <source>
        <dbReference type="Proteomes" id="UP000265520"/>
    </source>
</evidence>